<dbReference type="EMBL" id="FLUM01000003">
    <property type="protein sequence ID" value="SBW03039.1"/>
    <property type="molecule type" value="Genomic_DNA"/>
</dbReference>
<protein>
    <submittedName>
        <fullName evidence="1">Uncharacterized protein</fullName>
    </submittedName>
</protein>
<dbReference type="RefSeq" id="WP_296942335.1">
    <property type="nucleotide sequence ID" value="NZ_LT599032.1"/>
</dbReference>
<reference evidence="1" key="1">
    <citation type="submission" date="2016-04" db="EMBL/GenBank/DDBJ databases">
        <authorList>
            <person name="Evans L.H."/>
            <person name="Alamgir A."/>
            <person name="Owens N."/>
            <person name="Weber N.D."/>
            <person name="Virtaneva K."/>
            <person name="Barbian K."/>
            <person name="Babar A."/>
            <person name="Rosenke K."/>
        </authorList>
    </citation>
    <scope>NUCLEOTIDE SEQUENCE</scope>
    <source>
        <strain evidence="1">86-1</strain>
    </source>
</reference>
<gene>
    <name evidence="1" type="ORF">KL86DYS1_30469</name>
</gene>
<dbReference type="Gene3D" id="3.20.20.510">
    <property type="entry name" value="Uncharacterised protein PF12979, DUF3863"/>
    <property type="match status" value="1"/>
</dbReference>
<sequence length="559" mass="64428">MKSIFCTFLLFSAFFILSCSHTERVAEKEPVHIVNIINFIRQTEPRIDEITDKVLFETVYQQILMLRKYDLPGTFLLQYDALIDPVYQTLMKDSLNGSSEIGGWWEITQPQVEAAGLKWRGRYSWDWHANVGFSIGYTPAEREKLVDVYMTKFKSIFNKYPASVGCWFIDAHTLSYMHEKYQVKASCNMKDQVGTDGYSMWGGYWNNAYYPSRNNAYMPAQNAENQIPVPIFRMLGSDPIYQYDASLGTREQSVVTLEPVFQGEGLGGSNLNWVRYFFKSTFEDPALNFTYAQVGQENSFTWDKMRKGLSEIQIPILDSLQKQGLIRIETLSESAEWFKSKYPVTPPTATSSLSDFKNEGHKTVWYNSRFYRANILWKDTHFRFRDLHLFDERMASKYLGQVEETPHCTYTTLPILDGFLWSTDKERAGIRLVRILEDGTSAEILCGIPSIITPDTNTMIVKWLEEGTVSEYKLTFTEKNIELSASATNRPWALEFTVADGMQLPFHIINESGIKAEIENFEYELGCAVGKIIVPKEKDLFVFRILPQNNQITIDCSLR</sequence>
<organism evidence="1">
    <name type="scientific">uncultured Dysgonomonas sp</name>
    <dbReference type="NCBI Taxonomy" id="206096"/>
    <lineage>
        <taxon>Bacteria</taxon>
        <taxon>Pseudomonadati</taxon>
        <taxon>Bacteroidota</taxon>
        <taxon>Bacteroidia</taxon>
        <taxon>Bacteroidales</taxon>
        <taxon>Dysgonomonadaceae</taxon>
        <taxon>Dysgonomonas</taxon>
        <taxon>environmental samples</taxon>
    </lineage>
</organism>
<dbReference type="PROSITE" id="PS51257">
    <property type="entry name" value="PROKAR_LIPOPROTEIN"/>
    <property type="match status" value="1"/>
</dbReference>
<dbReference type="AlphaFoldDB" id="A0A212JUC1"/>
<proteinExistence type="predicted"/>
<accession>A0A212JUC1</accession>
<name>A0A212JUC1_9BACT</name>
<evidence type="ECO:0000313" key="1">
    <source>
        <dbReference type="EMBL" id="SBW03039.1"/>
    </source>
</evidence>